<organism evidence="1 2">
    <name type="scientific">Rhizomicrobium electricum</name>
    <dbReference type="NCBI Taxonomy" id="480070"/>
    <lineage>
        <taxon>Bacteria</taxon>
        <taxon>Pseudomonadati</taxon>
        <taxon>Pseudomonadota</taxon>
        <taxon>Alphaproteobacteria</taxon>
        <taxon>Micropepsales</taxon>
        <taxon>Micropepsaceae</taxon>
        <taxon>Rhizomicrobium</taxon>
    </lineage>
</organism>
<name>A0ABN1F045_9PROT</name>
<sequence length="63" mass="6508">MAEGERGAHDLIIVELAVIAVDQADVPAAEFLARIEQGLKQGLPALQELGMGKGPAREDGNAG</sequence>
<gene>
    <name evidence="1" type="ORF">GCM10008942_29740</name>
</gene>
<dbReference type="EMBL" id="BAAADD010000008">
    <property type="protein sequence ID" value="GAA0578906.1"/>
    <property type="molecule type" value="Genomic_DNA"/>
</dbReference>
<protein>
    <submittedName>
        <fullName evidence="1">Uncharacterized protein</fullName>
    </submittedName>
</protein>
<reference evidence="1 2" key="1">
    <citation type="journal article" date="2019" name="Int. J. Syst. Evol. Microbiol.">
        <title>The Global Catalogue of Microorganisms (GCM) 10K type strain sequencing project: providing services to taxonomists for standard genome sequencing and annotation.</title>
        <authorList>
            <consortium name="The Broad Institute Genomics Platform"/>
            <consortium name="The Broad Institute Genome Sequencing Center for Infectious Disease"/>
            <person name="Wu L."/>
            <person name="Ma J."/>
        </authorList>
    </citation>
    <scope>NUCLEOTIDE SEQUENCE [LARGE SCALE GENOMIC DNA]</scope>
    <source>
        <strain evidence="1 2">JCM 15089</strain>
    </source>
</reference>
<evidence type="ECO:0000313" key="2">
    <source>
        <dbReference type="Proteomes" id="UP001499951"/>
    </source>
</evidence>
<accession>A0ABN1F045</accession>
<evidence type="ECO:0000313" key="1">
    <source>
        <dbReference type="EMBL" id="GAA0578906.1"/>
    </source>
</evidence>
<proteinExistence type="predicted"/>
<keyword evidence="2" id="KW-1185">Reference proteome</keyword>
<comment type="caution">
    <text evidence="1">The sequence shown here is derived from an EMBL/GenBank/DDBJ whole genome shotgun (WGS) entry which is preliminary data.</text>
</comment>
<dbReference type="Proteomes" id="UP001499951">
    <property type="component" value="Unassembled WGS sequence"/>
</dbReference>